<evidence type="ECO:0000256" key="1">
    <source>
        <dbReference type="SAM" id="MobiDB-lite"/>
    </source>
</evidence>
<organism evidence="3 4">
    <name type="scientific">Streptomyces buecherae</name>
    <dbReference type="NCBI Taxonomy" id="2763006"/>
    <lineage>
        <taxon>Bacteria</taxon>
        <taxon>Bacillati</taxon>
        <taxon>Actinomycetota</taxon>
        <taxon>Actinomycetes</taxon>
        <taxon>Kitasatosporales</taxon>
        <taxon>Streptomycetaceae</taxon>
        <taxon>Streptomyces</taxon>
    </lineage>
</organism>
<feature type="compositionally biased region" description="Low complexity" evidence="1">
    <location>
        <begin position="349"/>
        <end position="368"/>
    </location>
</feature>
<feature type="region of interest" description="Disordered" evidence="1">
    <location>
        <begin position="300"/>
        <end position="444"/>
    </location>
</feature>
<evidence type="ECO:0000256" key="2">
    <source>
        <dbReference type="SAM" id="Phobius"/>
    </source>
</evidence>
<keyword evidence="2" id="KW-1133">Transmembrane helix</keyword>
<sequence>MRNTTESEAKEKTKRLELSVAQVAGSALAAVAAAVLASRLGVYGTIIGAGVVSVVATAGGSVFQHFFHRTGEQLRVVTVHHRPRARQVPHTGDGAPEATRASAPPSRHAHTSARRSSASGAAHRAPTPADGRGADAPGEEAATRPLPTADADRTRPLPRSDLERTRMMPRASAAAMAEEADRTRALPRASGAGSPEARPGADADRTRALRRVDQATRRLRWPEAAATDGPPPARAAGDTSGAPADAFTDAITHGTRWRGGRRLALAALGVFLLAMALITGIEWAAGGPVSNVWGDDKSGTTFGNSVSRSANRPARPDPAPTTERPATGEGDRQGEKGHDPDSTPDATRPGGDATDPTRTPTTPTAPAPTGGGADQRTPAPAPSTPSKPGTPSTPGTIAPTPPGTGGGPGTDGGGATAEGGGTVDGGQRPGHNAGQGGPATSQAD</sequence>
<evidence type="ECO:0000313" key="4">
    <source>
        <dbReference type="Proteomes" id="UP000509303"/>
    </source>
</evidence>
<feature type="compositionally biased region" description="Basic and acidic residues" evidence="1">
    <location>
        <begin position="329"/>
        <end position="341"/>
    </location>
</feature>
<dbReference type="RefSeq" id="WP_176164522.1">
    <property type="nucleotide sequence ID" value="NZ_CP054929.1"/>
</dbReference>
<keyword evidence="2" id="KW-0472">Membrane</keyword>
<keyword evidence="4" id="KW-1185">Reference proteome</keyword>
<gene>
    <name evidence="3" type="ORF">HUT08_28380</name>
</gene>
<feature type="compositionally biased region" description="Polar residues" evidence="1">
    <location>
        <begin position="300"/>
        <end position="310"/>
    </location>
</feature>
<feature type="compositionally biased region" description="Low complexity" evidence="1">
    <location>
        <begin position="386"/>
        <end position="398"/>
    </location>
</feature>
<feature type="transmembrane region" description="Helical" evidence="2">
    <location>
        <begin position="46"/>
        <end position="67"/>
    </location>
</feature>
<evidence type="ECO:0000313" key="3">
    <source>
        <dbReference type="EMBL" id="QKW52811.1"/>
    </source>
</evidence>
<reference evidence="3 4" key="1">
    <citation type="submission" date="2020-06" db="EMBL/GenBank/DDBJ databases">
        <title>Genome mining for natural products.</title>
        <authorList>
            <person name="Zhang B."/>
            <person name="Shi J."/>
            <person name="Ge H."/>
        </authorList>
    </citation>
    <scope>NUCLEOTIDE SEQUENCE [LARGE SCALE GENOMIC DNA]</scope>
    <source>
        <strain evidence="3 4">NA00687</strain>
    </source>
</reference>
<proteinExistence type="predicted"/>
<feature type="transmembrane region" description="Helical" evidence="2">
    <location>
        <begin position="20"/>
        <end position="40"/>
    </location>
</feature>
<feature type="compositionally biased region" description="Gly residues" evidence="1">
    <location>
        <begin position="403"/>
        <end position="437"/>
    </location>
</feature>
<accession>A0A7H8NEI7</accession>
<name>A0A7H8NEI7_9ACTN</name>
<feature type="transmembrane region" description="Helical" evidence="2">
    <location>
        <begin position="263"/>
        <end position="285"/>
    </location>
</feature>
<dbReference type="Proteomes" id="UP000509303">
    <property type="component" value="Chromosome"/>
</dbReference>
<dbReference type="AlphaFoldDB" id="A0A7H8NEI7"/>
<feature type="region of interest" description="Disordered" evidence="1">
    <location>
        <begin position="80"/>
        <end position="246"/>
    </location>
</feature>
<keyword evidence="2" id="KW-0812">Transmembrane</keyword>
<protein>
    <submittedName>
        <fullName evidence="3">Uncharacterized protein</fullName>
    </submittedName>
</protein>
<feature type="compositionally biased region" description="Low complexity" evidence="1">
    <location>
        <begin position="114"/>
        <end position="125"/>
    </location>
</feature>
<feature type="compositionally biased region" description="Low complexity" evidence="1">
    <location>
        <begin position="168"/>
        <end position="177"/>
    </location>
</feature>
<feature type="compositionally biased region" description="Basic and acidic residues" evidence="1">
    <location>
        <begin position="150"/>
        <end position="166"/>
    </location>
</feature>
<feature type="compositionally biased region" description="Basic and acidic residues" evidence="1">
    <location>
        <begin position="199"/>
        <end position="216"/>
    </location>
</feature>
<dbReference type="EMBL" id="CP054929">
    <property type="protein sequence ID" value="QKW52811.1"/>
    <property type="molecule type" value="Genomic_DNA"/>
</dbReference>